<dbReference type="InterPro" id="IPR006664">
    <property type="entry name" value="OMP_bac"/>
</dbReference>
<dbReference type="RefSeq" id="WP_131993777.1">
    <property type="nucleotide sequence ID" value="NZ_SMGK01000002.1"/>
</dbReference>
<dbReference type="PANTHER" id="PTHR30329">
    <property type="entry name" value="STATOR ELEMENT OF FLAGELLAR MOTOR COMPLEX"/>
    <property type="match status" value="1"/>
</dbReference>
<dbReference type="PANTHER" id="PTHR30329:SF21">
    <property type="entry name" value="LIPOPROTEIN YIAD-RELATED"/>
    <property type="match status" value="1"/>
</dbReference>
<dbReference type="Gene3D" id="3.30.1330.60">
    <property type="entry name" value="OmpA-like domain"/>
    <property type="match status" value="1"/>
</dbReference>
<dbReference type="AlphaFoldDB" id="A0A4R1L6E9"/>
<dbReference type="PROSITE" id="PS51123">
    <property type="entry name" value="OMPA_2"/>
    <property type="match status" value="1"/>
</dbReference>
<dbReference type="InterPro" id="IPR050330">
    <property type="entry name" value="Bact_OuterMem_StrucFunc"/>
</dbReference>
<feature type="domain" description="OmpA-like" evidence="6">
    <location>
        <begin position="109"/>
        <end position="227"/>
    </location>
</feature>
<protein>
    <submittedName>
        <fullName evidence="7">Outer membrane protein OmpA-like peptidoglycan-associated protein</fullName>
    </submittedName>
</protein>
<feature type="compositionally biased region" description="Low complexity" evidence="5">
    <location>
        <begin position="67"/>
        <end position="92"/>
    </location>
</feature>
<organism evidence="7 8">
    <name type="scientific">Acidipila rosea</name>
    <dbReference type="NCBI Taxonomy" id="768535"/>
    <lineage>
        <taxon>Bacteria</taxon>
        <taxon>Pseudomonadati</taxon>
        <taxon>Acidobacteriota</taxon>
        <taxon>Terriglobia</taxon>
        <taxon>Terriglobales</taxon>
        <taxon>Acidobacteriaceae</taxon>
        <taxon>Acidipila</taxon>
    </lineage>
</organism>
<keyword evidence="2 4" id="KW-0472">Membrane</keyword>
<feature type="compositionally biased region" description="Polar residues" evidence="5">
    <location>
        <begin position="223"/>
        <end position="240"/>
    </location>
</feature>
<evidence type="ECO:0000256" key="3">
    <source>
        <dbReference type="ARBA" id="ARBA00023237"/>
    </source>
</evidence>
<dbReference type="EMBL" id="SMGK01000002">
    <property type="protein sequence ID" value="TCK73758.1"/>
    <property type="molecule type" value="Genomic_DNA"/>
</dbReference>
<comment type="subcellular location">
    <subcellularLocation>
        <location evidence="1">Cell outer membrane</location>
    </subcellularLocation>
</comment>
<dbReference type="PRINTS" id="PR01021">
    <property type="entry name" value="OMPADOMAIN"/>
</dbReference>
<evidence type="ECO:0000256" key="1">
    <source>
        <dbReference type="ARBA" id="ARBA00004442"/>
    </source>
</evidence>
<dbReference type="PROSITE" id="PS51257">
    <property type="entry name" value="PROKAR_LIPOPROTEIN"/>
    <property type="match status" value="1"/>
</dbReference>
<feature type="region of interest" description="Disordered" evidence="5">
    <location>
        <begin position="60"/>
        <end position="92"/>
    </location>
</feature>
<sequence>MTNRLQMVSAFGALSLLLASGCSTKNYVRSQTAPVVEKTNELDDATAKNTRDLQNVDQRAQQGIGKAQNSANQAQQSAQSASQSASQAQQSAQEAVNRADALSSLVANLDNYKQVADASVNFGFDKANLTKADKAQLDQFASQLNGQKGYILEVTGGTDSTGSASYNYDLSQRRAQSVVQYLASKYNVPAHRFYLIGIGKDQEVASNKTAAGRAKNRRVEIQLLSNSTGAEPTAPQSGNATMPKDGQVTQ</sequence>
<evidence type="ECO:0000313" key="8">
    <source>
        <dbReference type="Proteomes" id="UP000295210"/>
    </source>
</evidence>
<dbReference type="InterPro" id="IPR036737">
    <property type="entry name" value="OmpA-like_sf"/>
</dbReference>
<dbReference type="GO" id="GO:0009279">
    <property type="term" value="C:cell outer membrane"/>
    <property type="evidence" value="ECO:0007669"/>
    <property type="project" value="UniProtKB-SubCell"/>
</dbReference>
<comment type="caution">
    <text evidence="7">The sequence shown here is derived from an EMBL/GenBank/DDBJ whole genome shotgun (WGS) entry which is preliminary data.</text>
</comment>
<gene>
    <name evidence="7" type="ORF">C7378_1372</name>
</gene>
<accession>A0A4R1L6E9</accession>
<evidence type="ECO:0000313" key="7">
    <source>
        <dbReference type="EMBL" id="TCK73758.1"/>
    </source>
</evidence>
<reference evidence="7 8" key="1">
    <citation type="submission" date="2019-03" db="EMBL/GenBank/DDBJ databases">
        <title>Genomic Encyclopedia of Type Strains, Phase IV (KMG-IV): sequencing the most valuable type-strain genomes for metagenomic binning, comparative biology and taxonomic classification.</title>
        <authorList>
            <person name="Goeker M."/>
        </authorList>
    </citation>
    <scope>NUCLEOTIDE SEQUENCE [LARGE SCALE GENOMIC DNA]</scope>
    <source>
        <strain evidence="7 8">DSM 103428</strain>
    </source>
</reference>
<dbReference type="InterPro" id="IPR006665">
    <property type="entry name" value="OmpA-like"/>
</dbReference>
<dbReference type="OrthoDB" id="5525824at2"/>
<name>A0A4R1L6E9_9BACT</name>
<keyword evidence="3" id="KW-0998">Cell outer membrane</keyword>
<evidence type="ECO:0000256" key="4">
    <source>
        <dbReference type="PROSITE-ProRule" id="PRU00473"/>
    </source>
</evidence>
<dbReference type="Pfam" id="PF00691">
    <property type="entry name" value="OmpA"/>
    <property type="match status" value="1"/>
</dbReference>
<keyword evidence="8" id="KW-1185">Reference proteome</keyword>
<dbReference type="SUPFAM" id="SSF103088">
    <property type="entry name" value="OmpA-like"/>
    <property type="match status" value="1"/>
</dbReference>
<evidence type="ECO:0000259" key="6">
    <source>
        <dbReference type="PROSITE" id="PS51123"/>
    </source>
</evidence>
<evidence type="ECO:0000256" key="2">
    <source>
        <dbReference type="ARBA" id="ARBA00023136"/>
    </source>
</evidence>
<proteinExistence type="predicted"/>
<dbReference type="CDD" id="cd07185">
    <property type="entry name" value="OmpA_C-like"/>
    <property type="match status" value="1"/>
</dbReference>
<dbReference type="Proteomes" id="UP000295210">
    <property type="component" value="Unassembled WGS sequence"/>
</dbReference>
<feature type="region of interest" description="Disordered" evidence="5">
    <location>
        <begin position="208"/>
        <end position="250"/>
    </location>
</feature>
<evidence type="ECO:0000256" key="5">
    <source>
        <dbReference type="SAM" id="MobiDB-lite"/>
    </source>
</evidence>